<proteinExistence type="predicted"/>
<gene>
    <name evidence="1" type="ORF">rCG_30356</name>
</gene>
<accession>A6JFG9</accession>
<protein>
    <submittedName>
        <fullName evidence="1">RCG30356</fullName>
    </submittedName>
</protein>
<organism evidence="1 2">
    <name type="scientific">Rattus norvegicus</name>
    <name type="common">Rat</name>
    <dbReference type="NCBI Taxonomy" id="10116"/>
    <lineage>
        <taxon>Eukaryota</taxon>
        <taxon>Metazoa</taxon>
        <taxon>Chordata</taxon>
        <taxon>Craniata</taxon>
        <taxon>Vertebrata</taxon>
        <taxon>Euteleostomi</taxon>
        <taxon>Mammalia</taxon>
        <taxon>Eutheria</taxon>
        <taxon>Euarchontoglires</taxon>
        <taxon>Glires</taxon>
        <taxon>Rodentia</taxon>
        <taxon>Myomorpha</taxon>
        <taxon>Muroidea</taxon>
        <taxon>Muridae</taxon>
        <taxon>Murinae</taxon>
        <taxon>Rattus</taxon>
    </lineage>
</organism>
<evidence type="ECO:0000313" key="1">
    <source>
        <dbReference type="EMBL" id="EDM11559.1"/>
    </source>
</evidence>
<dbReference type="EMBL" id="CH473984">
    <property type="protein sequence ID" value="EDM11559.1"/>
    <property type="molecule type" value="Genomic_DNA"/>
</dbReference>
<dbReference type="AlphaFoldDB" id="A6JFG9"/>
<evidence type="ECO:0000313" key="2">
    <source>
        <dbReference type="Proteomes" id="UP000234681"/>
    </source>
</evidence>
<dbReference type="Proteomes" id="UP000234681">
    <property type="component" value="Chromosome 5"/>
</dbReference>
<name>A6JFG9_RAT</name>
<sequence>MGTDHRDHKYYSGWISKREIVGQEDGHFQALVHVAYLFFDIINSPSHATEREAHRCRTP</sequence>
<reference evidence="2" key="1">
    <citation type="submission" date="2005-09" db="EMBL/GenBank/DDBJ databases">
        <authorList>
            <person name="Mural R.J."/>
            <person name="Li P.W."/>
            <person name="Adams M.D."/>
            <person name="Amanatides P.G."/>
            <person name="Baden-Tillson H."/>
            <person name="Barnstead M."/>
            <person name="Chin S.H."/>
            <person name="Dew I."/>
            <person name="Evans C.A."/>
            <person name="Ferriera S."/>
            <person name="Flanigan M."/>
            <person name="Fosler C."/>
            <person name="Glodek A."/>
            <person name="Gu Z."/>
            <person name="Holt R.A."/>
            <person name="Jennings D."/>
            <person name="Kraft C.L."/>
            <person name="Lu F."/>
            <person name="Nguyen T."/>
            <person name="Nusskern D.R."/>
            <person name="Pfannkoch C.M."/>
            <person name="Sitter C."/>
            <person name="Sutton G.G."/>
            <person name="Venter J.C."/>
            <person name="Wang Z."/>
            <person name="Woodage T."/>
            <person name="Zheng X.H."/>
            <person name="Zhong F."/>
        </authorList>
    </citation>
    <scope>NUCLEOTIDE SEQUENCE [LARGE SCALE GENOMIC DNA]</scope>
    <source>
        <strain>BN</strain>
        <strain evidence="2">Sprague-Dawley</strain>
    </source>
</reference>